<evidence type="ECO:0000256" key="6">
    <source>
        <dbReference type="ARBA" id="ARBA00023239"/>
    </source>
</evidence>
<dbReference type="Gene3D" id="3.40.50.1400">
    <property type="match status" value="2"/>
</dbReference>
<dbReference type="SUPFAM" id="SSF53800">
    <property type="entry name" value="Chelatase"/>
    <property type="match status" value="1"/>
</dbReference>
<keyword evidence="5 9" id="KW-0350">Heme biosynthesis</keyword>
<dbReference type="EC" id="4.98.1.1" evidence="9"/>
<keyword evidence="10" id="KW-0732">Signal</keyword>
<evidence type="ECO:0000256" key="7">
    <source>
        <dbReference type="ARBA" id="ARBA00023244"/>
    </source>
</evidence>
<keyword evidence="12" id="KW-1185">Reference proteome</keyword>
<dbReference type="HAMAP" id="MF_00323">
    <property type="entry name" value="Ferrochelatase"/>
    <property type="match status" value="1"/>
</dbReference>
<accession>A0ABD3Q666</accession>
<evidence type="ECO:0000256" key="3">
    <source>
        <dbReference type="ARBA" id="ARBA00007718"/>
    </source>
</evidence>
<protein>
    <recommendedName>
        <fullName evidence="9">Ferrochelatase</fullName>
        <ecNumber evidence="9">4.98.1.1</ecNumber>
    </recommendedName>
</protein>
<dbReference type="GO" id="GO:0009507">
    <property type="term" value="C:chloroplast"/>
    <property type="evidence" value="ECO:0007669"/>
    <property type="project" value="UniProtKB-SubCell"/>
</dbReference>
<dbReference type="Proteomes" id="UP001516023">
    <property type="component" value="Unassembled WGS sequence"/>
</dbReference>
<comment type="pathway">
    <text evidence="2 9">Porphyrin-containing compound metabolism; protoheme biosynthesis; protoheme from protoporphyrin-IX: step 1/1.</text>
</comment>
<evidence type="ECO:0000313" key="11">
    <source>
        <dbReference type="EMBL" id="KAL3795625.1"/>
    </source>
</evidence>
<dbReference type="InterPro" id="IPR001015">
    <property type="entry name" value="Ferrochelatase"/>
</dbReference>
<comment type="subcellular location">
    <subcellularLocation>
        <location evidence="9">Mitochondrion inner membrane</location>
    </subcellularLocation>
    <subcellularLocation>
        <location evidence="1">Plastid</location>
        <location evidence="1">Chloroplast</location>
    </subcellularLocation>
</comment>
<feature type="signal peptide" evidence="10">
    <location>
        <begin position="1"/>
        <end position="33"/>
    </location>
</feature>
<comment type="similarity">
    <text evidence="3 9">Belongs to the ferrochelatase family.</text>
</comment>
<dbReference type="InterPro" id="IPR019772">
    <property type="entry name" value="Ferrochelatase_AS"/>
</dbReference>
<dbReference type="AlphaFoldDB" id="A0ABD3Q666"/>
<proteinExistence type="inferred from homology"/>
<evidence type="ECO:0000256" key="2">
    <source>
        <dbReference type="ARBA" id="ARBA00004943"/>
    </source>
</evidence>
<dbReference type="GO" id="GO:0006783">
    <property type="term" value="P:heme biosynthetic process"/>
    <property type="evidence" value="ECO:0007669"/>
    <property type="project" value="UniProtKB-UniRule"/>
</dbReference>
<evidence type="ECO:0000256" key="9">
    <source>
        <dbReference type="RuleBase" id="RU000607"/>
    </source>
</evidence>
<evidence type="ECO:0000256" key="10">
    <source>
        <dbReference type="SAM" id="SignalP"/>
    </source>
</evidence>
<dbReference type="NCBIfam" id="TIGR00109">
    <property type="entry name" value="hemH"/>
    <property type="match status" value="1"/>
</dbReference>
<evidence type="ECO:0000256" key="4">
    <source>
        <dbReference type="ARBA" id="ARBA00023004"/>
    </source>
</evidence>
<evidence type="ECO:0000256" key="8">
    <source>
        <dbReference type="ARBA" id="ARBA00049380"/>
    </source>
</evidence>
<dbReference type="CDD" id="cd00419">
    <property type="entry name" value="Ferrochelatase_C"/>
    <property type="match status" value="1"/>
</dbReference>
<organism evidence="11 12">
    <name type="scientific">Cyclotella cryptica</name>
    <dbReference type="NCBI Taxonomy" id="29204"/>
    <lineage>
        <taxon>Eukaryota</taxon>
        <taxon>Sar</taxon>
        <taxon>Stramenopiles</taxon>
        <taxon>Ochrophyta</taxon>
        <taxon>Bacillariophyta</taxon>
        <taxon>Coscinodiscophyceae</taxon>
        <taxon>Thalassiosirophycidae</taxon>
        <taxon>Stephanodiscales</taxon>
        <taxon>Stephanodiscaceae</taxon>
        <taxon>Cyclotella</taxon>
    </lineage>
</organism>
<evidence type="ECO:0000256" key="1">
    <source>
        <dbReference type="ARBA" id="ARBA00004229"/>
    </source>
</evidence>
<dbReference type="InterPro" id="IPR033659">
    <property type="entry name" value="Ferrochelatase_N"/>
</dbReference>
<gene>
    <name evidence="11" type="ORF">HJC23_002032</name>
</gene>
<evidence type="ECO:0000256" key="5">
    <source>
        <dbReference type="ARBA" id="ARBA00023133"/>
    </source>
</evidence>
<reference evidence="11 12" key="1">
    <citation type="journal article" date="2020" name="G3 (Bethesda)">
        <title>Improved Reference Genome for Cyclotella cryptica CCMP332, a Model for Cell Wall Morphogenesis, Salinity Adaptation, and Lipid Production in Diatoms (Bacillariophyta).</title>
        <authorList>
            <person name="Roberts W.R."/>
            <person name="Downey K.M."/>
            <person name="Ruck E.C."/>
            <person name="Traller J.C."/>
            <person name="Alverson A.J."/>
        </authorList>
    </citation>
    <scope>NUCLEOTIDE SEQUENCE [LARGE SCALE GENOMIC DNA]</scope>
    <source>
        <strain evidence="11 12">CCMP332</strain>
    </source>
</reference>
<evidence type="ECO:0000313" key="12">
    <source>
        <dbReference type="Proteomes" id="UP001516023"/>
    </source>
</evidence>
<feature type="chain" id="PRO_5044846819" description="Ferrochelatase" evidence="10">
    <location>
        <begin position="34"/>
        <end position="521"/>
    </location>
</feature>
<keyword evidence="9" id="KW-0999">Mitochondrion inner membrane</keyword>
<dbReference type="SUPFAM" id="SSF103511">
    <property type="entry name" value="Chlorophyll a-b binding protein"/>
    <property type="match status" value="1"/>
</dbReference>
<dbReference type="GO" id="GO:0005743">
    <property type="term" value="C:mitochondrial inner membrane"/>
    <property type="evidence" value="ECO:0007669"/>
    <property type="project" value="UniProtKB-SubCell"/>
</dbReference>
<name>A0ABD3Q666_9STRA</name>
<keyword evidence="9" id="KW-0472">Membrane</keyword>
<comment type="function">
    <text evidence="9">Catalyzes the ferrous insertion into protoporphyrin IX.</text>
</comment>
<dbReference type="CDD" id="cd03411">
    <property type="entry name" value="Ferrochelatase_N"/>
    <property type="match status" value="1"/>
</dbReference>
<dbReference type="FunFam" id="3.40.50.1400:FF:000006">
    <property type="entry name" value="Ferrochelatase"/>
    <property type="match status" value="1"/>
</dbReference>
<keyword evidence="9" id="KW-0496">Mitochondrion</keyword>
<dbReference type="InterPro" id="IPR033644">
    <property type="entry name" value="Ferrochelatase_C"/>
</dbReference>
<sequence length="521" mass="57418">MTQISSICPRPYGATMTKSPVLILLLLSIICQAKHLFGADAFGLLPSTLTPRKNARRNGLVASVGHRRSPSMTQVDAATAFDLQENNALSSSQIKDPKVGVLLLNLGGPETGEDVEGFLYNLFADPDIIRLPSFLAPLQSLVALLISKRRAPKSREAYNSIGGGSPILQYTRAQAELMAQSLRMRYGIDAKTYIGMRYWYPFTEEALAKIREDEINALVVLPLYPQFSISTSGSSLRVLQEEFAKHSEFYGPQRMFHTVIPSWYDRPGYVKSVANLIQNELDSFTPEEIAEGTSAWQPIPKHVLFSAHGVPASYIEAGDPYKAQIEDCVERIKALLPSEEEGVKVHLSFQSRVGPVEWLRPYTDDVLPSLGEQGVKNLVVVPISFVSEHIETLEEIDIEYRELALESGITNWRRSPALNTDATFIDDMADMVADALNEPSQSITEACVANNVGNLELKSVSNQEEISSAGVLGVGYDDDLAGRAKLRKGELFNGRIAMIGIVATCLIELLSGKPFIHLFSW</sequence>
<dbReference type="GO" id="GO:0004325">
    <property type="term" value="F:ferrochelatase activity"/>
    <property type="evidence" value="ECO:0007669"/>
    <property type="project" value="UniProtKB-UniRule"/>
</dbReference>
<dbReference type="PROSITE" id="PS00534">
    <property type="entry name" value="FERROCHELATASE"/>
    <property type="match status" value="1"/>
</dbReference>
<dbReference type="PANTHER" id="PTHR11108">
    <property type="entry name" value="FERROCHELATASE"/>
    <property type="match status" value="1"/>
</dbReference>
<dbReference type="PANTHER" id="PTHR11108:SF1">
    <property type="entry name" value="FERROCHELATASE, MITOCHONDRIAL"/>
    <property type="match status" value="1"/>
</dbReference>
<dbReference type="EMBL" id="JABMIG020000069">
    <property type="protein sequence ID" value="KAL3795625.1"/>
    <property type="molecule type" value="Genomic_DNA"/>
</dbReference>
<keyword evidence="6 9" id="KW-0456">Lyase</keyword>
<comment type="catalytic activity">
    <reaction evidence="8 9">
        <text>heme b + 2 H(+) = protoporphyrin IX + Fe(2+)</text>
        <dbReference type="Rhea" id="RHEA:22584"/>
        <dbReference type="ChEBI" id="CHEBI:15378"/>
        <dbReference type="ChEBI" id="CHEBI:29033"/>
        <dbReference type="ChEBI" id="CHEBI:57306"/>
        <dbReference type="ChEBI" id="CHEBI:60344"/>
        <dbReference type="EC" id="4.98.1.1"/>
    </reaction>
</comment>
<keyword evidence="4 9" id="KW-0408">Iron</keyword>
<comment type="caution">
    <text evidence="11">The sequence shown here is derived from an EMBL/GenBank/DDBJ whole genome shotgun (WGS) entry which is preliminary data.</text>
</comment>
<keyword evidence="7 9" id="KW-0627">Porphyrin biosynthesis</keyword>
<dbReference type="Pfam" id="PF00762">
    <property type="entry name" value="Ferrochelatase"/>
    <property type="match status" value="1"/>
</dbReference>